<dbReference type="PANTHER" id="PTHR43096">
    <property type="entry name" value="DNAJ HOMOLOG 1, MITOCHONDRIAL-RELATED"/>
    <property type="match status" value="1"/>
</dbReference>
<feature type="repeat" description="CXXCXGXG motif" evidence="14">
    <location>
        <begin position="206"/>
        <end position="213"/>
    </location>
</feature>
<comment type="domain">
    <text evidence="14">The J domain is necessary and sufficient to stimulate DnaK ATPase activity. Zinc center 1 plays an important role in the autonomous, DnaK-independent chaperone activity of DnaJ. Zinc center 2 is essential for interaction with DnaK and for DnaJ activity.</text>
</comment>
<evidence type="ECO:0000256" key="6">
    <source>
        <dbReference type="ARBA" id="ARBA00022737"/>
    </source>
</evidence>
<dbReference type="SUPFAM" id="SSF49493">
    <property type="entry name" value="HSP40/DnaJ peptide-binding domain"/>
    <property type="match status" value="2"/>
</dbReference>
<evidence type="ECO:0000256" key="10">
    <source>
        <dbReference type="ARBA" id="ARBA00023186"/>
    </source>
</evidence>
<dbReference type="OrthoDB" id="9779889at2"/>
<evidence type="ECO:0000256" key="14">
    <source>
        <dbReference type="HAMAP-Rule" id="MF_01152"/>
    </source>
</evidence>
<keyword evidence="7 14" id="KW-0863">Zinc-finger</keyword>
<dbReference type="GO" id="GO:0005737">
    <property type="term" value="C:cytoplasm"/>
    <property type="evidence" value="ECO:0007669"/>
    <property type="project" value="UniProtKB-SubCell"/>
</dbReference>
<evidence type="ECO:0000256" key="13">
    <source>
        <dbReference type="ARBA" id="ARBA00067609"/>
    </source>
</evidence>
<comment type="function">
    <text evidence="11 14">Participates actively in the response to hyperosmotic and heat shock by preventing the aggregation of stress-denatured proteins and by disaggregating proteins, also in an autonomous, DnaK-independent fashion. Unfolded proteins bind initially to DnaJ; upon interaction with the DnaJ-bound protein, DnaK hydrolyzes its bound ATP, resulting in the formation of a stable complex. GrpE releases ADP from DnaK; ATP binding to DnaK triggers the release of the substrate protein, thus completing the reaction cycle. Several rounds of ATP-dependent interactions between DnaJ, DnaK and GrpE are required for fully efficient folding. Also involved, together with DnaK and GrpE, in the DNA replication of plasmids through activation of initiation proteins.</text>
</comment>
<evidence type="ECO:0000313" key="18">
    <source>
        <dbReference type="EMBL" id="AKJ65403.1"/>
    </source>
</evidence>
<dbReference type="GO" id="GO:0051082">
    <property type="term" value="F:unfolded protein binding"/>
    <property type="evidence" value="ECO:0007669"/>
    <property type="project" value="UniProtKB-UniRule"/>
</dbReference>
<dbReference type="InterPro" id="IPR001623">
    <property type="entry name" value="DnaJ_domain"/>
</dbReference>
<dbReference type="InterPro" id="IPR018253">
    <property type="entry name" value="DnaJ_domain_CS"/>
</dbReference>
<dbReference type="PROSITE" id="PS00636">
    <property type="entry name" value="DNAJ_1"/>
    <property type="match status" value="1"/>
</dbReference>
<evidence type="ECO:0000256" key="2">
    <source>
        <dbReference type="ARBA" id="ARBA00011738"/>
    </source>
</evidence>
<dbReference type="GO" id="GO:0009408">
    <property type="term" value="P:response to heat"/>
    <property type="evidence" value="ECO:0007669"/>
    <property type="project" value="InterPro"/>
</dbReference>
<dbReference type="FunFam" id="2.60.260.20:FF:000004">
    <property type="entry name" value="Molecular chaperone DnaJ"/>
    <property type="match status" value="1"/>
</dbReference>
<evidence type="ECO:0000256" key="9">
    <source>
        <dbReference type="ARBA" id="ARBA00023016"/>
    </source>
</evidence>
<evidence type="ECO:0000256" key="3">
    <source>
        <dbReference type="ARBA" id="ARBA00022490"/>
    </source>
</evidence>
<dbReference type="PROSITE" id="PS50076">
    <property type="entry name" value="DNAJ_2"/>
    <property type="match status" value="1"/>
</dbReference>
<keyword evidence="6 14" id="KW-0677">Repeat</keyword>
<comment type="cofactor">
    <cofactor evidence="14">
        <name>Zn(2+)</name>
        <dbReference type="ChEBI" id="CHEBI:29105"/>
    </cofactor>
    <text evidence="14">Binds 2 Zn(2+) ions per monomer.</text>
</comment>
<dbReference type="Pfam" id="PF01556">
    <property type="entry name" value="DnaJ_C"/>
    <property type="match status" value="1"/>
</dbReference>
<feature type="binding site" evidence="14">
    <location>
        <position position="220"/>
    </location>
    <ligand>
        <name>Zn(2+)</name>
        <dbReference type="ChEBI" id="CHEBI:29105"/>
        <label>1</label>
    </ligand>
</feature>
<evidence type="ECO:0000256" key="1">
    <source>
        <dbReference type="ARBA" id="ARBA00004496"/>
    </source>
</evidence>
<dbReference type="InterPro" id="IPR036869">
    <property type="entry name" value="J_dom_sf"/>
</dbReference>
<comment type="subunit">
    <text evidence="2 14">Homodimer.</text>
</comment>
<feature type="repeat" description="CXXCXGXG motif" evidence="14">
    <location>
        <begin position="220"/>
        <end position="227"/>
    </location>
</feature>
<dbReference type="Gene3D" id="1.10.287.110">
    <property type="entry name" value="DnaJ domain"/>
    <property type="match status" value="1"/>
</dbReference>
<feature type="binding site" evidence="14">
    <location>
        <position position="209"/>
    </location>
    <ligand>
        <name>Zn(2+)</name>
        <dbReference type="ChEBI" id="CHEBI:29105"/>
        <label>2</label>
    </ligand>
</feature>
<feature type="binding site" evidence="14">
    <location>
        <position position="206"/>
    </location>
    <ligand>
        <name>Zn(2+)</name>
        <dbReference type="ChEBI" id="CHEBI:29105"/>
        <label>2</label>
    </ligand>
</feature>
<dbReference type="InterPro" id="IPR002939">
    <property type="entry name" value="DnaJ_C"/>
</dbReference>
<reference evidence="19" key="1">
    <citation type="submission" date="2015-02" db="EMBL/GenBank/DDBJ databases">
        <title>Description and complete genome sequence of the first cultured representative of the subdivision 5 of the Verrucomicrobia phylum.</title>
        <authorList>
            <person name="Spring S."/>
            <person name="Bunk B."/>
            <person name="Sproer C."/>
            <person name="Klenk H.-P."/>
        </authorList>
    </citation>
    <scope>NUCLEOTIDE SEQUENCE [LARGE SCALE GENOMIC DNA]</scope>
    <source>
        <strain evidence="19">L21-Fru-AB</strain>
    </source>
</reference>
<accession>A0A0G3EGD7</accession>
<keyword evidence="4 14" id="KW-0235">DNA replication</keyword>
<dbReference type="GO" id="GO:0005524">
    <property type="term" value="F:ATP binding"/>
    <property type="evidence" value="ECO:0007669"/>
    <property type="project" value="InterPro"/>
</dbReference>
<name>A0A0G3EGD7_9BACT</name>
<dbReference type="RefSeq" id="WP_052882639.1">
    <property type="nucleotide sequence ID" value="NZ_CP010904.1"/>
</dbReference>
<dbReference type="InterPro" id="IPR012724">
    <property type="entry name" value="DnaJ"/>
</dbReference>
<evidence type="ECO:0000256" key="11">
    <source>
        <dbReference type="ARBA" id="ARBA00053423"/>
    </source>
</evidence>
<dbReference type="Proteomes" id="UP000035268">
    <property type="component" value="Chromosome"/>
</dbReference>
<keyword evidence="10 14" id="KW-0143">Chaperone</keyword>
<dbReference type="Gene3D" id="2.10.230.10">
    <property type="entry name" value="Heat shock protein DnaJ, cysteine-rich domain"/>
    <property type="match status" value="1"/>
</dbReference>
<dbReference type="InterPro" id="IPR036410">
    <property type="entry name" value="HSP_DnaJ_Cys-rich_dom_sf"/>
</dbReference>
<keyword evidence="8 14" id="KW-0862">Zinc</keyword>
<keyword evidence="3 14" id="KW-0963">Cytoplasm</keyword>
<dbReference type="SMART" id="SM00271">
    <property type="entry name" value="DnaJ"/>
    <property type="match status" value="1"/>
</dbReference>
<evidence type="ECO:0000256" key="4">
    <source>
        <dbReference type="ARBA" id="ARBA00022705"/>
    </source>
</evidence>
<keyword evidence="19" id="KW-1185">Reference proteome</keyword>
<keyword evidence="9 14" id="KW-0346">Stress response</keyword>
<evidence type="ECO:0000313" key="19">
    <source>
        <dbReference type="Proteomes" id="UP000035268"/>
    </source>
</evidence>
<dbReference type="PATRIC" id="fig|1609981.3.peg.2262"/>
<comment type="subcellular location">
    <subcellularLocation>
        <location evidence="1 14">Cytoplasm</location>
    </subcellularLocation>
</comment>
<dbReference type="InterPro" id="IPR001305">
    <property type="entry name" value="HSP_DnaJ_Cys-rich_dom"/>
</dbReference>
<dbReference type="KEGG" id="vbl:L21SP4_02176"/>
<dbReference type="PRINTS" id="PR00625">
    <property type="entry name" value="JDOMAIN"/>
</dbReference>
<dbReference type="GO" id="GO:0042026">
    <property type="term" value="P:protein refolding"/>
    <property type="evidence" value="ECO:0007669"/>
    <property type="project" value="TreeGrafter"/>
</dbReference>
<dbReference type="SUPFAM" id="SSF57938">
    <property type="entry name" value="DnaJ/Hsp40 cysteine-rich domain"/>
    <property type="match status" value="1"/>
</dbReference>
<dbReference type="HAMAP" id="MF_01152">
    <property type="entry name" value="DnaJ"/>
    <property type="match status" value="1"/>
</dbReference>
<evidence type="ECO:0000259" key="17">
    <source>
        <dbReference type="PROSITE" id="PS51188"/>
    </source>
</evidence>
<dbReference type="Pfam" id="PF00684">
    <property type="entry name" value="DnaJ_CXXCXGXG"/>
    <property type="match status" value="1"/>
</dbReference>
<reference evidence="18 19" key="2">
    <citation type="journal article" date="2016" name="ISME J.">
        <title>Characterization of the first cultured representative of Verrucomicrobia subdivision 5 indicates the proposal of a novel phylum.</title>
        <authorList>
            <person name="Spring S."/>
            <person name="Bunk B."/>
            <person name="Sproer C."/>
            <person name="Schumann P."/>
            <person name="Rohde M."/>
            <person name="Tindall B.J."/>
            <person name="Klenk H.P."/>
        </authorList>
    </citation>
    <scope>NUCLEOTIDE SEQUENCE [LARGE SCALE GENOMIC DNA]</scope>
    <source>
        <strain evidence="18 19">L21-Fru-AB</strain>
    </source>
</reference>
<dbReference type="PROSITE" id="PS51188">
    <property type="entry name" value="ZF_CR"/>
    <property type="match status" value="1"/>
</dbReference>
<dbReference type="GO" id="GO:0008270">
    <property type="term" value="F:zinc ion binding"/>
    <property type="evidence" value="ECO:0007669"/>
    <property type="project" value="UniProtKB-UniRule"/>
</dbReference>
<dbReference type="GO" id="GO:0006260">
    <property type="term" value="P:DNA replication"/>
    <property type="evidence" value="ECO:0007669"/>
    <property type="project" value="UniProtKB-KW"/>
</dbReference>
<feature type="repeat" description="CXXCXGXG motif" evidence="14">
    <location>
        <begin position="184"/>
        <end position="191"/>
    </location>
</feature>
<dbReference type="GO" id="GO:0031072">
    <property type="term" value="F:heat shock protein binding"/>
    <property type="evidence" value="ECO:0007669"/>
    <property type="project" value="InterPro"/>
</dbReference>
<dbReference type="EMBL" id="CP010904">
    <property type="protein sequence ID" value="AKJ65403.1"/>
    <property type="molecule type" value="Genomic_DNA"/>
</dbReference>
<feature type="binding site" evidence="14">
    <location>
        <position position="167"/>
    </location>
    <ligand>
        <name>Zn(2+)</name>
        <dbReference type="ChEBI" id="CHEBI:29105"/>
        <label>1</label>
    </ligand>
</feature>
<sequence length="399" mass="43675">MAETKRDYYEILGIDRNASADDIKKAYRKLAVKYHPDKNPGDHEAEEKFKEVSEAYEVLSDPEKKRRYDQFGHRAFQQGGGPGGAGGFGGFDFGGIDLEEALRTFMGATGGGGGGGIFEEFFGGGGRRRRRQEAARGADLRYDLEIDFEEAVLGSRRDLNLSLMDTCEHCRGGGAEPGSSRKPCPSCGGSGFVTSGGGLIQFRQTCPSCGGTGQVISNPCRECGGAGRVKTNKQVDLHIPAGVETGSRLRLTGRGEGGTHGGGSGDLYIILHVREHEFFRRHGQDIYCDVPVPFHVAALGGQIDVPTIHGMGKLKIPAGTQSGKVFRLKNRGIQDLRGHTYGDQHVRVYIEIPEKTGKDQERLLRELGDSIKPQQFTETRRVQKIARRFFERKDKLEKG</sequence>
<dbReference type="AlphaFoldDB" id="A0A0G3EGD7"/>
<evidence type="ECO:0000256" key="15">
    <source>
        <dbReference type="PROSITE-ProRule" id="PRU00546"/>
    </source>
</evidence>
<dbReference type="FunFam" id="1.10.287.110:FF:000034">
    <property type="entry name" value="Chaperone protein DnaJ"/>
    <property type="match status" value="1"/>
</dbReference>
<dbReference type="Gene3D" id="2.60.260.20">
    <property type="entry name" value="Urease metallochaperone UreE, N-terminal domain"/>
    <property type="match status" value="2"/>
</dbReference>
<dbReference type="Pfam" id="PF00226">
    <property type="entry name" value="DnaJ"/>
    <property type="match status" value="1"/>
</dbReference>
<evidence type="ECO:0000256" key="8">
    <source>
        <dbReference type="ARBA" id="ARBA00022833"/>
    </source>
</evidence>
<feature type="binding site" evidence="14">
    <location>
        <position position="187"/>
    </location>
    <ligand>
        <name>Zn(2+)</name>
        <dbReference type="ChEBI" id="CHEBI:29105"/>
        <label>2</label>
    </ligand>
</feature>
<feature type="domain" description="J" evidence="16">
    <location>
        <begin position="7"/>
        <end position="72"/>
    </location>
</feature>
<feature type="zinc finger region" description="CR-type" evidence="15">
    <location>
        <begin position="154"/>
        <end position="232"/>
    </location>
</feature>
<keyword evidence="5 14" id="KW-0479">Metal-binding</keyword>
<comment type="similarity">
    <text evidence="12 14">Belongs to the DnaJ family.</text>
</comment>
<dbReference type="SUPFAM" id="SSF46565">
    <property type="entry name" value="Chaperone J-domain"/>
    <property type="match status" value="1"/>
</dbReference>
<evidence type="ECO:0000256" key="12">
    <source>
        <dbReference type="ARBA" id="ARBA00061004"/>
    </source>
</evidence>
<feature type="repeat" description="CXXCXGXG motif" evidence="14">
    <location>
        <begin position="167"/>
        <end position="174"/>
    </location>
</feature>
<dbReference type="STRING" id="1307763.L21SP4_02176"/>
<dbReference type="PANTHER" id="PTHR43096:SF52">
    <property type="entry name" value="DNAJ HOMOLOG 1, MITOCHONDRIAL-RELATED"/>
    <property type="match status" value="1"/>
</dbReference>
<feature type="domain" description="CR-type" evidence="17">
    <location>
        <begin position="154"/>
        <end position="232"/>
    </location>
</feature>
<evidence type="ECO:0000259" key="16">
    <source>
        <dbReference type="PROSITE" id="PS50076"/>
    </source>
</evidence>
<organism evidence="18 19">
    <name type="scientific">Kiritimatiella glycovorans</name>
    <dbReference type="NCBI Taxonomy" id="1307763"/>
    <lineage>
        <taxon>Bacteria</taxon>
        <taxon>Pseudomonadati</taxon>
        <taxon>Kiritimatiellota</taxon>
        <taxon>Kiritimatiellia</taxon>
        <taxon>Kiritimatiellales</taxon>
        <taxon>Kiritimatiellaceae</taxon>
        <taxon>Kiritimatiella</taxon>
    </lineage>
</organism>
<dbReference type="NCBIfam" id="TIGR02349">
    <property type="entry name" value="DnaJ_bact"/>
    <property type="match status" value="1"/>
</dbReference>
<feature type="binding site" evidence="14">
    <location>
        <position position="223"/>
    </location>
    <ligand>
        <name>Zn(2+)</name>
        <dbReference type="ChEBI" id="CHEBI:29105"/>
        <label>1</label>
    </ligand>
</feature>
<dbReference type="NCBIfam" id="NF008035">
    <property type="entry name" value="PRK10767.1"/>
    <property type="match status" value="1"/>
</dbReference>
<protein>
    <recommendedName>
        <fullName evidence="13 14">Chaperone protein DnaJ</fullName>
    </recommendedName>
</protein>
<dbReference type="InterPro" id="IPR008971">
    <property type="entry name" value="HSP40/DnaJ_pept-bd"/>
</dbReference>
<gene>
    <name evidence="14 18" type="primary">dnaJ</name>
    <name evidence="18" type="ORF">L21SP4_02176</name>
</gene>
<evidence type="ECO:0000256" key="5">
    <source>
        <dbReference type="ARBA" id="ARBA00022723"/>
    </source>
</evidence>
<evidence type="ECO:0000256" key="7">
    <source>
        <dbReference type="ARBA" id="ARBA00022771"/>
    </source>
</evidence>
<dbReference type="FunFam" id="2.10.230.10:FF:000002">
    <property type="entry name" value="Molecular chaperone DnaJ"/>
    <property type="match status" value="1"/>
</dbReference>
<dbReference type="CDD" id="cd06257">
    <property type="entry name" value="DnaJ"/>
    <property type="match status" value="1"/>
</dbReference>
<dbReference type="CDD" id="cd10747">
    <property type="entry name" value="DnaJ_C"/>
    <property type="match status" value="1"/>
</dbReference>
<proteinExistence type="inferred from homology"/>
<feature type="binding site" evidence="14">
    <location>
        <position position="170"/>
    </location>
    <ligand>
        <name>Zn(2+)</name>
        <dbReference type="ChEBI" id="CHEBI:29105"/>
        <label>1</label>
    </ligand>
</feature>
<dbReference type="CDD" id="cd10719">
    <property type="entry name" value="DnaJ_zf"/>
    <property type="match status" value="1"/>
</dbReference>
<feature type="binding site" evidence="14">
    <location>
        <position position="184"/>
    </location>
    <ligand>
        <name>Zn(2+)</name>
        <dbReference type="ChEBI" id="CHEBI:29105"/>
        <label>2</label>
    </ligand>
</feature>